<dbReference type="PANTHER" id="PTHR33387">
    <property type="entry name" value="RMLC-LIKE JELLY ROLL FOLD PROTEIN"/>
    <property type="match status" value="1"/>
</dbReference>
<dbReference type="CDD" id="cd06121">
    <property type="entry name" value="cupin_YML079wp"/>
    <property type="match status" value="1"/>
</dbReference>
<dbReference type="InterPro" id="IPR009327">
    <property type="entry name" value="Cupin_DUF985"/>
</dbReference>
<dbReference type="Proteomes" id="UP000010988">
    <property type="component" value="Unassembled WGS sequence"/>
</dbReference>
<dbReference type="STRING" id="1220583.GOACH_08_00150"/>
<dbReference type="EMBL" id="BANR01000008">
    <property type="protein sequence ID" value="GAC48952.1"/>
    <property type="molecule type" value="Genomic_DNA"/>
</dbReference>
<evidence type="ECO:0000259" key="1">
    <source>
        <dbReference type="Pfam" id="PF06172"/>
    </source>
</evidence>
<dbReference type="AlphaFoldDB" id="L7KLX1"/>
<dbReference type="OrthoDB" id="9798288at2"/>
<keyword evidence="3" id="KW-1185">Reference proteome</keyword>
<dbReference type="Gene3D" id="2.60.120.10">
    <property type="entry name" value="Jelly Rolls"/>
    <property type="match status" value="1"/>
</dbReference>
<organism evidence="2 3">
    <name type="scientific">Gordonia aichiensis NBRC 108223</name>
    <dbReference type="NCBI Taxonomy" id="1220583"/>
    <lineage>
        <taxon>Bacteria</taxon>
        <taxon>Bacillati</taxon>
        <taxon>Actinomycetota</taxon>
        <taxon>Actinomycetes</taxon>
        <taxon>Mycobacteriales</taxon>
        <taxon>Gordoniaceae</taxon>
        <taxon>Gordonia</taxon>
    </lineage>
</organism>
<dbReference type="PANTHER" id="PTHR33387:SF3">
    <property type="entry name" value="DUF985 DOMAIN-CONTAINING PROTEIN"/>
    <property type="match status" value="1"/>
</dbReference>
<dbReference type="Pfam" id="PF06172">
    <property type="entry name" value="Cupin_5"/>
    <property type="match status" value="1"/>
</dbReference>
<accession>L7KLX1</accession>
<dbReference type="InterPro" id="IPR039935">
    <property type="entry name" value="YML079W-like"/>
</dbReference>
<reference evidence="2 3" key="1">
    <citation type="submission" date="2012-12" db="EMBL/GenBank/DDBJ databases">
        <title>Whole genome shotgun sequence of Gordonia aichiensis NBRC 108223.</title>
        <authorList>
            <person name="Isaki-Nakamura S."/>
            <person name="Hosoyama A."/>
            <person name="Tsuchikane K."/>
            <person name="Ando Y."/>
            <person name="Baba S."/>
            <person name="Ohji S."/>
            <person name="Hamada M."/>
            <person name="Tamura T."/>
            <person name="Yamazoe A."/>
            <person name="Yamazaki S."/>
            <person name="Fujita N."/>
        </authorList>
    </citation>
    <scope>NUCLEOTIDE SEQUENCE [LARGE SCALE GENOMIC DNA]</scope>
    <source>
        <strain evidence="2 3">NBRC 108223</strain>
    </source>
</reference>
<comment type="caution">
    <text evidence="2">The sequence shown here is derived from an EMBL/GenBank/DDBJ whole genome shotgun (WGS) entry which is preliminary data.</text>
</comment>
<evidence type="ECO:0000313" key="2">
    <source>
        <dbReference type="EMBL" id="GAC48952.1"/>
    </source>
</evidence>
<dbReference type="InterPro" id="IPR011051">
    <property type="entry name" value="RmlC_Cupin_sf"/>
</dbReference>
<protein>
    <recommendedName>
        <fullName evidence="1">DUF985 domain-containing protein</fullName>
    </recommendedName>
</protein>
<dbReference type="SUPFAM" id="SSF51182">
    <property type="entry name" value="RmlC-like cupins"/>
    <property type="match status" value="1"/>
</dbReference>
<dbReference type="InterPro" id="IPR014710">
    <property type="entry name" value="RmlC-like_jellyroll"/>
</dbReference>
<feature type="domain" description="DUF985" evidence="1">
    <location>
        <begin position="9"/>
        <end position="149"/>
    </location>
</feature>
<sequence length="154" mass="16643">MSDASRLPDWAASLDLTPHPEGGWYRETWRSDVEIPAAALPAAYGDGRAAATAIYFLLLPGEQSAWHTVRGAEVWLFHRGAPLELDLGGGEDEPREVDTITVGPDIESGHRPQALVPPGHWQRARAVGDHASLVSCVVAPGFDFADFALLEPRP</sequence>
<dbReference type="RefSeq" id="WP_005174676.1">
    <property type="nucleotide sequence ID" value="NZ_BANR01000008.1"/>
</dbReference>
<name>L7KLX1_9ACTN</name>
<proteinExistence type="predicted"/>
<gene>
    <name evidence="2" type="ORF">GOACH_08_00150</name>
</gene>
<evidence type="ECO:0000313" key="3">
    <source>
        <dbReference type="Proteomes" id="UP000010988"/>
    </source>
</evidence>
<dbReference type="eggNOG" id="COG3542">
    <property type="taxonomic scope" value="Bacteria"/>
</dbReference>